<name>C7J175_ORYSJ</name>
<dbReference type="AlphaFoldDB" id="C7J175"/>
<proteinExistence type="predicted"/>
<evidence type="ECO:0000313" key="3">
    <source>
        <dbReference type="Proteomes" id="UP000000763"/>
    </source>
</evidence>
<dbReference type="Proteomes" id="UP000000763">
    <property type="component" value="Chromosome 4"/>
</dbReference>
<dbReference type="KEGG" id="dosa:Os04g0162566"/>
<protein>
    <submittedName>
        <fullName evidence="2">Os04g0162566 protein</fullName>
    </submittedName>
</protein>
<evidence type="ECO:0000256" key="1">
    <source>
        <dbReference type="SAM" id="MobiDB-lite"/>
    </source>
</evidence>
<reference evidence="2 3" key="1">
    <citation type="journal article" date="2005" name="Nature">
        <title>The map-based sequence of the rice genome.</title>
        <authorList>
            <consortium name="International rice genome sequencing project (IRGSP)"/>
            <person name="Matsumoto T."/>
            <person name="Wu J."/>
            <person name="Kanamori H."/>
            <person name="Katayose Y."/>
            <person name="Fujisawa M."/>
            <person name="Namiki N."/>
            <person name="Mizuno H."/>
            <person name="Yamamoto K."/>
            <person name="Antonio B.A."/>
            <person name="Baba T."/>
            <person name="Sakata K."/>
            <person name="Nagamura Y."/>
            <person name="Aoki H."/>
            <person name="Arikawa K."/>
            <person name="Arita K."/>
            <person name="Bito T."/>
            <person name="Chiden Y."/>
            <person name="Fujitsuka N."/>
            <person name="Fukunaka R."/>
            <person name="Hamada M."/>
            <person name="Harada C."/>
            <person name="Hayashi A."/>
            <person name="Hijishita S."/>
            <person name="Honda M."/>
            <person name="Hosokawa S."/>
            <person name="Ichikawa Y."/>
            <person name="Idonuma A."/>
            <person name="Iijima M."/>
            <person name="Ikeda M."/>
            <person name="Ikeno M."/>
            <person name="Ito K."/>
            <person name="Ito S."/>
            <person name="Ito T."/>
            <person name="Ito Y."/>
            <person name="Ito Y."/>
            <person name="Iwabuchi A."/>
            <person name="Kamiya K."/>
            <person name="Karasawa W."/>
            <person name="Kurita K."/>
            <person name="Katagiri S."/>
            <person name="Kikuta A."/>
            <person name="Kobayashi H."/>
            <person name="Kobayashi N."/>
            <person name="Machita K."/>
            <person name="Maehara T."/>
            <person name="Masukawa M."/>
            <person name="Mizubayashi T."/>
            <person name="Mukai Y."/>
            <person name="Nagasaki H."/>
            <person name="Nagata Y."/>
            <person name="Naito S."/>
            <person name="Nakashima M."/>
            <person name="Nakama Y."/>
            <person name="Nakamichi Y."/>
            <person name="Nakamura M."/>
            <person name="Meguro A."/>
            <person name="Negishi M."/>
            <person name="Ohta I."/>
            <person name="Ohta T."/>
            <person name="Okamoto M."/>
            <person name="Ono N."/>
            <person name="Saji S."/>
            <person name="Sakaguchi M."/>
            <person name="Sakai K."/>
            <person name="Shibata M."/>
            <person name="Shimokawa T."/>
            <person name="Song J."/>
            <person name="Takazaki Y."/>
            <person name="Terasawa K."/>
            <person name="Tsugane M."/>
            <person name="Tsuji K."/>
            <person name="Ueda S."/>
            <person name="Waki K."/>
            <person name="Yamagata H."/>
            <person name="Yamamoto M."/>
            <person name="Yamamoto S."/>
            <person name="Yamane H."/>
            <person name="Yoshiki S."/>
            <person name="Yoshihara R."/>
            <person name="Yukawa K."/>
            <person name="Zhong H."/>
            <person name="Yano M."/>
            <person name="Yuan Q."/>
            <person name="Ouyang S."/>
            <person name="Liu J."/>
            <person name="Jones K.M."/>
            <person name="Gansberger K."/>
            <person name="Moffat K."/>
            <person name="Hill J."/>
            <person name="Bera J."/>
            <person name="Fadrosh D."/>
            <person name="Jin S."/>
            <person name="Johri S."/>
            <person name="Kim M."/>
            <person name="Overton L."/>
            <person name="Reardon M."/>
            <person name="Tsitrin T."/>
            <person name="Vuong H."/>
            <person name="Weaver B."/>
            <person name="Ciecko A."/>
            <person name="Tallon L."/>
            <person name="Jackson J."/>
            <person name="Pai G."/>
            <person name="Aken S.V."/>
            <person name="Utterback T."/>
            <person name="Reidmuller S."/>
            <person name="Feldblyum T."/>
            <person name="Hsiao J."/>
            <person name="Zismann V."/>
            <person name="Iobst S."/>
            <person name="de Vazeille A.R."/>
            <person name="Buell C.R."/>
            <person name="Ying K."/>
            <person name="Li Y."/>
            <person name="Lu T."/>
            <person name="Huang Y."/>
            <person name="Zhao Q."/>
            <person name="Feng Q."/>
            <person name="Zhang L."/>
            <person name="Zhu J."/>
            <person name="Weng Q."/>
            <person name="Mu J."/>
            <person name="Lu Y."/>
            <person name="Fan D."/>
            <person name="Liu Y."/>
            <person name="Guan J."/>
            <person name="Zhang Y."/>
            <person name="Yu S."/>
            <person name="Liu X."/>
            <person name="Zhang Y."/>
            <person name="Hong G."/>
            <person name="Han B."/>
            <person name="Choisne N."/>
            <person name="Demange N."/>
            <person name="Orjeda G."/>
            <person name="Samain S."/>
            <person name="Cattolico L."/>
            <person name="Pelletier E."/>
            <person name="Couloux A."/>
            <person name="Segurens B."/>
            <person name="Wincker P."/>
            <person name="D'Hont A."/>
            <person name="Scarpelli C."/>
            <person name="Weissenbach J."/>
            <person name="Salanoubat M."/>
            <person name="Quetier F."/>
            <person name="Yu Y."/>
            <person name="Kim H.R."/>
            <person name="Rambo T."/>
            <person name="Currie J."/>
            <person name="Collura K."/>
            <person name="Luo M."/>
            <person name="Yang T."/>
            <person name="Ammiraju J.S.S."/>
            <person name="Engler F."/>
            <person name="Soderlund C."/>
            <person name="Wing R.A."/>
            <person name="Palmer L.E."/>
            <person name="de la Bastide M."/>
            <person name="Spiegel L."/>
            <person name="Nascimento L."/>
            <person name="Zutavern T."/>
            <person name="O'Shaughnessy A."/>
            <person name="Dike S."/>
            <person name="Dedhia N."/>
            <person name="Preston R."/>
            <person name="Balija V."/>
            <person name="McCombie W.R."/>
            <person name="Chow T."/>
            <person name="Chen H."/>
            <person name="Chung M."/>
            <person name="Chen C."/>
            <person name="Shaw J."/>
            <person name="Wu H."/>
            <person name="Hsiao K."/>
            <person name="Chao Y."/>
            <person name="Chu M."/>
            <person name="Cheng C."/>
            <person name="Hour A."/>
            <person name="Lee P."/>
            <person name="Lin S."/>
            <person name="Lin Y."/>
            <person name="Liou J."/>
            <person name="Liu S."/>
            <person name="Hsing Y."/>
            <person name="Raghuvanshi S."/>
            <person name="Mohanty A."/>
            <person name="Bharti A.K."/>
            <person name="Gaur A."/>
            <person name="Gupta V."/>
            <person name="Kumar D."/>
            <person name="Ravi V."/>
            <person name="Vij S."/>
            <person name="Kapur A."/>
            <person name="Khurana P."/>
            <person name="Khurana P."/>
            <person name="Khurana J.P."/>
            <person name="Tyagi A.K."/>
            <person name="Gaikwad K."/>
            <person name="Singh A."/>
            <person name="Dalal V."/>
            <person name="Srivastava S."/>
            <person name="Dixit A."/>
            <person name="Pal A.K."/>
            <person name="Ghazi I.A."/>
            <person name="Yadav M."/>
            <person name="Pandit A."/>
            <person name="Bhargava A."/>
            <person name="Sureshbabu K."/>
            <person name="Batra K."/>
            <person name="Sharma T.R."/>
            <person name="Mohapatra T."/>
            <person name="Singh N.K."/>
            <person name="Messing J."/>
            <person name="Nelson A.B."/>
            <person name="Fuks G."/>
            <person name="Kavchok S."/>
            <person name="Keizer G."/>
            <person name="Linton E."/>
            <person name="Llaca V."/>
            <person name="Song R."/>
            <person name="Tanyolac B."/>
            <person name="Young S."/>
            <person name="Ho-Il K."/>
            <person name="Hahn J.H."/>
            <person name="Sangsakoo G."/>
            <person name="Vanavichit A."/>
            <person name="de Mattos Luiz.A.T."/>
            <person name="Zimmer P.D."/>
            <person name="Malone G."/>
            <person name="Dellagostin O."/>
            <person name="de Oliveira A.C."/>
            <person name="Bevan M."/>
            <person name="Bancroft I."/>
            <person name="Minx P."/>
            <person name="Cordum H."/>
            <person name="Wilson R."/>
            <person name="Cheng Z."/>
            <person name="Jin W."/>
            <person name="Jiang J."/>
            <person name="Leong S.A."/>
            <person name="Iwama H."/>
            <person name="Gojobori T."/>
            <person name="Itoh T."/>
            <person name="Niimura Y."/>
            <person name="Fujii Y."/>
            <person name="Habara T."/>
            <person name="Sakai H."/>
            <person name="Sato Y."/>
            <person name="Wilson G."/>
            <person name="Kumar K."/>
            <person name="McCouch S."/>
            <person name="Juretic N."/>
            <person name="Hoen D."/>
            <person name="Wright S."/>
            <person name="Bruskiewich R."/>
            <person name="Bureau T."/>
            <person name="Miyao A."/>
            <person name="Hirochika H."/>
            <person name="Nishikawa T."/>
            <person name="Kadowaki K."/>
            <person name="Sugiura M."/>
            <person name="Burr B."/>
            <person name="Sasaki T."/>
        </authorList>
    </citation>
    <scope>NUCLEOTIDE SEQUENCE [LARGE SCALE GENOMIC DNA]</scope>
    <source>
        <strain evidence="3">cv. Nipponbare</strain>
    </source>
</reference>
<gene>
    <name evidence="2" type="ordered locus">Os04g0162566</name>
</gene>
<organism evidence="2 3">
    <name type="scientific">Oryza sativa subsp. japonica</name>
    <name type="common">Rice</name>
    <dbReference type="NCBI Taxonomy" id="39947"/>
    <lineage>
        <taxon>Eukaryota</taxon>
        <taxon>Viridiplantae</taxon>
        <taxon>Streptophyta</taxon>
        <taxon>Embryophyta</taxon>
        <taxon>Tracheophyta</taxon>
        <taxon>Spermatophyta</taxon>
        <taxon>Magnoliopsida</taxon>
        <taxon>Liliopsida</taxon>
        <taxon>Poales</taxon>
        <taxon>Poaceae</taxon>
        <taxon>BOP clade</taxon>
        <taxon>Oryzoideae</taxon>
        <taxon>Oryzeae</taxon>
        <taxon>Oryzinae</taxon>
        <taxon>Oryza</taxon>
        <taxon>Oryza sativa</taxon>
    </lineage>
</organism>
<evidence type="ECO:0000313" key="2">
    <source>
        <dbReference type="EMBL" id="BAH92484.1"/>
    </source>
</evidence>
<dbReference type="EMBL" id="AP008210">
    <property type="protein sequence ID" value="BAH92484.1"/>
    <property type="molecule type" value="Genomic_DNA"/>
</dbReference>
<feature type="compositionally biased region" description="Basic and acidic residues" evidence="1">
    <location>
        <begin position="81"/>
        <end position="93"/>
    </location>
</feature>
<accession>C7J175</accession>
<feature type="region of interest" description="Disordered" evidence="1">
    <location>
        <begin position="66"/>
        <end position="93"/>
    </location>
</feature>
<feature type="compositionally biased region" description="Low complexity" evidence="1">
    <location>
        <begin position="66"/>
        <end position="76"/>
    </location>
</feature>
<feature type="region of interest" description="Disordered" evidence="1">
    <location>
        <begin position="1"/>
        <end position="27"/>
    </location>
</feature>
<sequence>MEEPTTTAGRAGRGGVRRGRLEQQDTPGVLSVFRELNPNEMLARNTPKMYCAAKPGLLLSTVSTLETLGSGGSSSRSSRKKERERDSEFGVVE</sequence>
<reference evidence="3" key="2">
    <citation type="journal article" date="2008" name="Nucleic Acids Res.">
        <title>The rice annotation project database (RAP-DB): 2008 update.</title>
        <authorList>
            <consortium name="The rice annotation project (RAP)"/>
        </authorList>
    </citation>
    <scope>GENOME REANNOTATION</scope>
    <source>
        <strain evidence="3">cv. Nipponbare</strain>
    </source>
</reference>